<feature type="binding site" evidence="11">
    <location>
        <position position="69"/>
    </location>
    <ligand>
        <name>[4Fe-4S] cluster</name>
        <dbReference type="ChEBI" id="CHEBI:49883"/>
    </ligand>
</feature>
<evidence type="ECO:0000256" key="12">
    <source>
        <dbReference type="SAM" id="MobiDB-lite"/>
    </source>
</evidence>
<comment type="PTM">
    <text evidence="11">Upon Fe-S cluster removal intramolecular disulfide bonds are formed.</text>
</comment>
<sequence length="126" mass="13872">MTDIRHLTFPTAAGASPEVPIDWRQEGACRGEDPSLFFAPDGPEHPAERAARIRIARSICAECPVAALCDQYATATRQRYGIWAGRDEDDRLREIRRQRRWVRHGGESRLRPASSASATCAGGAPA</sequence>
<comment type="cofactor">
    <cofactor evidence="11">
        <name>[4Fe-4S] cluster</name>
        <dbReference type="ChEBI" id="CHEBI:49883"/>
    </cofactor>
    <text evidence="11">Binds 1 [4Fe-4S] cluster per subunit. Following nitrosylation of the [4Fe-4S] cluster binds 1 [4Fe-8(NO)] cluster per subunit.</text>
</comment>
<gene>
    <name evidence="11" type="primary">whiB</name>
    <name evidence="14" type="ORF">HGA03_05880</name>
</gene>
<keyword evidence="3 11" id="KW-0004">4Fe-4S</keyword>
<dbReference type="GO" id="GO:0051539">
    <property type="term" value="F:4 iron, 4 sulfur cluster binding"/>
    <property type="evidence" value="ECO:0007669"/>
    <property type="project" value="UniProtKB-UniRule"/>
</dbReference>
<feature type="region of interest" description="Disordered" evidence="12">
    <location>
        <begin position="103"/>
        <end position="126"/>
    </location>
</feature>
<dbReference type="Pfam" id="PF02467">
    <property type="entry name" value="Whib"/>
    <property type="match status" value="1"/>
</dbReference>
<evidence type="ECO:0000256" key="1">
    <source>
        <dbReference type="ARBA" id="ARBA00004496"/>
    </source>
</evidence>
<dbReference type="GO" id="GO:0005737">
    <property type="term" value="C:cytoplasm"/>
    <property type="evidence" value="ECO:0007669"/>
    <property type="project" value="UniProtKB-SubCell"/>
</dbReference>
<dbReference type="Proteomes" id="UP000581206">
    <property type="component" value="Unassembled WGS sequence"/>
</dbReference>
<feature type="binding site" evidence="11">
    <location>
        <position position="29"/>
    </location>
    <ligand>
        <name>[4Fe-4S] cluster</name>
        <dbReference type="ChEBI" id="CHEBI:49883"/>
    </ligand>
</feature>
<keyword evidence="5 11" id="KW-0408">Iron</keyword>
<evidence type="ECO:0000259" key="13">
    <source>
        <dbReference type="PROSITE" id="PS51674"/>
    </source>
</evidence>
<dbReference type="GO" id="GO:0045892">
    <property type="term" value="P:negative regulation of DNA-templated transcription"/>
    <property type="evidence" value="ECO:0007669"/>
    <property type="project" value="TreeGrafter"/>
</dbReference>
<dbReference type="GO" id="GO:0046872">
    <property type="term" value="F:metal ion binding"/>
    <property type="evidence" value="ECO:0007669"/>
    <property type="project" value="UniProtKB-KW"/>
</dbReference>
<dbReference type="AlphaFoldDB" id="A0A7X6QYJ7"/>
<evidence type="ECO:0000313" key="15">
    <source>
        <dbReference type="Proteomes" id="UP000581206"/>
    </source>
</evidence>
<keyword evidence="9 11" id="KW-1015">Disulfide bond</keyword>
<dbReference type="GO" id="GO:0035731">
    <property type="term" value="F:dinitrosyl-iron complex binding"/>
    <property type="evidence" value="ECO:0007669"/>
    <property type="project" value="UniProtKB-UniRule"/>
</dbReference>
<feature type="compositionally biased region" description="Low complexity" evidence="12">
    <location>
        <begin position="112"/>
        <end position="126"/>
    </location>
</feature>
<keyword evidence="8 11" id="KW-0238">DNA-binding</keyword>
<accession>A0A7X6QYJ7</accession>
<comment type="caution">
    <text evidence="14">The sequence shown here is derived from an EMBL/GenBank/DDBJ whole genome shotgun (WGS) entry which is preliminary data.</text>
</comment>
<dbReference type="InterPro" id="IPR034768">
    <property type="entry name" value="4FE4S_WBL"/>
</dbReference>
<keyword evidence="11" id="KW-0963">Cytoplasm</keyword>
<evidence type="ECO:0000256" key="3">
    <source>
        <dbReference type="ARBA" id="ARBA00022485"/>
    </source>
</evidence>
<organism evidence="14 15">
    <name type="scientific">Cellulomonas denverensis</name>
    <dbReference type="NCBI Taxonomy" id="264297"/>
    <lineage>
        <taxon>Bacteria</taxon>
        <taxon>Bacillati</taxon>
        <taxon>Actinomycetota</taxon>
        <taxon>Actinomycetes</taxon>
        <taxon>Micrococcales</taxon>
        <taxon>Cellulomonadaceae</taxon>
        <taxon>Cellulomonas</taxon>
    </lineage>
</organism>
<evidence type="ECO:0000256" key="11">
    <source>
        <dbReference type="HAMAP-Rule" id="MF_01479"/>
    </source>
</evidence>
<feature type="domain" description="4Fe-4S Wbl-type" evidence="13">
    <location>
        <begin position="28"/>
        <end position="93"/>
    </location>
</feature>
<dbReference type="InterPro" id="IPR003482">
    <property type="entry name" value="Whib"/>
</dbReference>
<dbReference type="RefSeq" id="WP_168629295.1">
    <property type="nucleotide sequence ID" value="NZ_BONL01000033.1"/>
</dbReference>
<evidence type="ECO:0000256" key="5">
    <source>
        <dbReference type="ARBA" id="ARBA00023004"/>
    </source>
</evidence>
<keyword evidence="10 11" id="KW-0804">Transcription</keyword>
<evidence type="ECO:0000256" key="4">
    <source>
        <dbReference type="ARBA" id="ARBA00022723"/>
    </source>
</evidence>
<proteinExistence type="inferred from homology"/>
<comment type="PTM">
    <text evidence="11">The Fe-S cluster can be nitrosylated by nitric oxide (NO).</text>
</comment>
<keyword evidence="4 11" id="KW-0479">Metal-binding</keyword>
<evidence type="ECO:0000256" key="9">
    <source>
        <dbReference type="ARBA" id="ARBA00023157"/>
    </source>
</evidence>
<feature type="binding site" evidence="11">
    <location>
        <position position="63"/>
    </location>
    <ligand>
        <name>[4Fe-4S] cluster</name>
        <dbReference type="ChEBI" id="CHEBI:49883"/>
    </ligand>
</feature>
<keyword evidence="6 11" id="KW-0411">Iron-sulfur</keyword>
<protein>
    <recommendedName>
        <fullName evidence="11">Transcriptional regulator WhiB</fullName>
    </recommendedName>
</protein>
<dbReference type="PROSITE" id="PS51674">
    <property type="entry name" value="4FE4S_WBL"/>
    <property type="match status" value="1"/>
</dbReference>
<keyword evidence="15" id="KW-1185">Reference proteome</keyword>
<dbReference type="EMBL" id="JAAXOX010000002">
    <property type="protein sequence ID" value="NKY22193.1"/>
    <property type="molecule type" value="Genomic_DNA"/>
</dbReference>
<name>A0A7X6QYJ7_9CELL</name>
<evidence type="ECO:0000256" key="6">
    <source>
        <dbReference type="ARBA" id="ARBA00023014"/>
    </source>
</evidence>
<dbReference type="GO" id="GO:0047134">
    <property type="term" value="F:protein-disulfide reductase [NAD(P)H] activity"/>
    <property type="evidence" value="ECO:0007669"/>
    <property type="project" value="TreeGrafter"/>
</dbReference>
<evidence type="ECO:0000256" key="8">
    <source>
        <dbReference type="ARBA" id="ARBA00023125"/>
    </source>
</evidence>
<keyword evidence="7 11" id="KW-0805">Transcription regulation</keyword>
<evidence type="ECO:0000256" key="10">
    <source>
        <dbReference type="ARBA" id="ARBA00023163"/>
    </source>
</evidence>
<dbReference type="PANTHER" id="PTHR38839">
    <property type="entry name" value="TRANSCRIPTIONAL REGULATOR WHID-RELATED"/>
    <property type="match status" value="1"/>
</dbReference>
<feature type="binding site" evidence="11">
    <location>
        <position position="60"/>
    </location>
    <ligand>
        <name>[4Fe-4S] cluster</name>
        <dbReference type="ChEBI" id="CHEBI:49883"/>
    </ligand>
</feature>
<comment type="subcellular location">
    <subcellularLocation>
        <location evidence="1 11">Cytoplasm</location>
    </subcellularLocation>
</comment>
<comment type="function">
    <text evidence="11">Acts as a transcriptional regulator. Probably redox-responsive. The apo- but not holo-form probably binds DNA.</text>
</comment>
<evidence type="ECO:0000256" key="2">
    <source>
        <dbReference type="ARBA" id="ARBA00006597"/>
    </source>
</evidence>
<dbReference type="GO" id="GO:0045454">
    <property type="term" value="P:cell redox homeostasis"/>
    <property type="evidence" value="ECO:0007669"/>
    <property type="project" value="TreeGrafter"/>
</dbReference>
<evidence type="ECO:0000313" key="14">
    <source>
        <dbReference type="EMBL" id="NKY22193.1"/>
    </source>
</evidence>
<dbReference type="HAMAP" id="MF_01479">
    <property type="entry name" value="WhiB"/>
    <property type="match status" value="1"/>
</dbReference>
<dbReference type="GO" id="GO:0003677">
    <property type="term" value="F:DNA binding"/>
    <property type="evidence" value="ECO:0007669"/>
    <property type="project" value="UniProtKB-UniRule"/>
</dbReference>
<evidence type="ECO:0000256" key="7">
    <source>
        <dbReference type="ARBA" id="ARBA00023015"/>
    </source>
</evidence>
<comment type="similarity">
    <text evidence="2 11">Belongs to the WhiB family.</text>
</comment>
<reference evidence="14 15" key="1">
    <citation type="submission" date="2020-04" db="EMBL/GenBank/DDBJ databases">
        <title>MicrobeNet Type strains.</title>
        <authorList>
            <person name="Nicholson A.C."/>
        </authorList>
    </citation>
    <scope>NUCLEOTIDE SEQUENCE [LARGE SCALE GENOMIC DNA]</scope>
    <source>
        <strain evidence="14 15">ATCC BAA-788</strain>
    </source>
</reference>